<comment type="cofactor">
    <cofactor evidence="1">
        <name>FAD</name>
        <dbReference type="ChEBI" id="CHEBI:57692"/>
    </cofactor>
</comment>
<dbReference type="PROSITE" id="PS51318">
    <property type="entry name" value="TAT"/>
    <property type="match status" value="1"/>
</dbReference>
<keyword evidence="3" id="KW-0274">FAD</keyword>
<feature type="domain" description="FAD-dependent oxidoreductase 2 FAD-binding" evidence="5">
    <location>
        <begin position="74"/>
        <end position="506"/>
    </location>
</feature>
<dbReference type="InterPro" id="IPR003953">
    <property type="entry name" value="FAD-dep_OxRdtase_2_FAD-bd"/>
</dbReference>
<dbReference type="Proteomes" id="UP001320544">
    <property type="component" value="Chromosome"/>
</dbReference>
<evidence type="ECO:0000313" key="7">
    <source>
        <dbReference type="Proteomes" id="UP001320544"/>
    </source>
</evidence>
<dbReference type="PANTHER" id="PTHR43400:SF10">
    <property type="entry name" value="3-OXOSTEROID 1-DEHYDROGENASE"/>
    <property type="match status" value="1"/>
</dbReference>
<dbReference type="PROSITE" id="PS51257">
    <property type="entry name" value="PROKAR_LIPOPROTEIN"/>
    <property type="match status" value="1"/>
</dbReference>
<keyword evidence="7" id="KW-1185">Reference proteome</keyword>
<dbReference type="InterPro" id="IPR036188">
    <property type="entry name" value="FAD/NAD-bd_sf"/>
</dbReference>
<dbReference type="RefSeq" id="WP_244411315.1">
    <property type="nucleotide sequence ID" value="NZ_AP025577.1"/>
</dbReference>
<dbReference type="Pfam" id="PF00890">
    <property type="entry name" value="FAD_binding_2"/>
    <property type="match status" value="1"/>
</dbReference>
<evidence type="ECO:0000256" key="3">
    <source>
        <dbReference type="ARBA" id="ARBA00022827"/>
    </source>
</evidence>
<accession>A0ABM7WL44</accession>
<dbReference type="SUPFAM" id="SSF56425">
    <property type="entry name" value="Succinate dehydrogenase/fumarate reductase flavoprotein, catalytic domain"/>
    <property type="match status" value="1"/>
</dbReference>
<dbReference type="Gene3D" id="3.90.700.10">
    <property type="entry name" value="Succinate dehydrogenase/fumarate reductase flavoprotein, catalytic domain"/>
    <property type="match status" value="1"/>
</dbReference>
<dbReference type="InterPro" id="IPR027477">
    <property type="entry name" value="Succ_DH/fumarate_Rdtase_cat_sf"/>
</dbReference>
<evidence type="ECO:0000259" key="5">
    <source>
        <dbReference type="Pfam" id="PF00890"/>
    </source>
</evidence>
<gene>
    <name evidence="6" type="ORF">CE91St30_23650</name>
</gene>
<reference evidence="6 7" key="1">
    <citation type="submission" date="2022-01" db="EMBL/GenBank/DDBJ databases">
        <title>Novel bile acid biosynthetic pathways are enriched in the microbiome of centenarians.</title>
        <authorList>
            <person name="Sato Y."/>
            <person name="Atarashi K."/>
            <person name="Plichta R.D."/>
            <person name="Arai Y."/>
            <person name="Sasajima S."/>
            <person name="Kearney M.S."/>
            <person name="Suda W."/>
            <person name="Takeshita K."/>
            <person name="Sasaki T."/>
            <person name="Okamoto S."/>
            <person name="Skelly N.A."/>
            <person name="Okamura Y."/>
            <person name="Vlamakis H."/>
            <person name="Li Y."/>
            <person name="Tanoue T."/>
            <person name="Takei H."/>
            <person name="Nittono H."/>
            <person name="Narushima S."/>
            <person name="Irie J."/>
            <person name="Itoh H."/>
            <person name="Moriya K."/>
            <person name="Sugiura Y."/>
            <person name="Suematsu M."/>
            <person name="Moritoki N."/>
            <person name="Shibata S."/>
            <person name="Littman R.D."/>
            <person name="Fischbach A.M."/>
            <person name="Uwamino Y."/>
            <person name="Inoue T."/>
            <person name="Honda A."/>
            <person name="Hattori M."/>
            <person name="Murai T."/>
            <person name="Xavier J.R."/>
            <person name="Hirose N."/>
            <person name="Honda K."/>
        </authorList>
    </citation>
    <scope>NUCLEOTIDE SEQUENCE [LARGE SCALE GENOMIC DNA]</scope>
    <source>
        <strain evidence="6 7">CE91-St30</strain>
    </source>
</reference>
<name>A0ABM7WL44_9ACTN</name>
<evidence type="ECO:0000313" key="6">
    <source>
        <dbReference type="EMBL" id="BDE97032.1"/>
    </source>
</evidence>
<evidence type="ECO:0000256" key="2">
    <source>
        <dbReference type="ARBA" id="ARBA00022630"/>
    </source>
</evidence>
<evidence type="ECO:0000256" key="4">
    <source>
        <dbReference type="ARBA" id="ARBA00023002"/>
    </source>
</evidence>
<organism evidence="6 7">
    <name type="scientific">Raoultibacter timonensis</name>
    <dbReference type="NCBI Taxonomy" id="1907662"/>
    <lineage>
        <taxon>Bacteria</taxon>
        <taxon>Bacillati</taxon>
        <taxon>Actinomycetota</taxon>
        <taxon>Coriobacteriia</taxon>
        <taxon>Eggerthellales</taxon>
        <taxon>Eggerthellaceae</taxon>
        <taxon>Raoultibacter</taxon>
    </lineage>
</organism>
<dbReference type="PRINTS" id="PR00411">
    <property type="entry name" value="PNDRDTASEI"/>
</dbReference>
<sequence>MSMDRRTFFKGAAAVGATAVTASLIGCSSGGANEANGSDATDRRYPGILDAQDFENSVVKIDPISEFVAEHTYDIVVVGAGTSGLPAILTALEEGASVACLQKESVPVSQGSSSTGFLIDESTETGLLRFMQIFREKCEFRVNWDLLKTYVDHSGETIMWMYKMGQEVGFSPYKTIKEYVSYDENGYVTKLTNRFGPKPQNNNNLIAKLSDMAEQKGAEFFYSTPAVQLIVENGAVTGVVGESKEGYIKFNAEKAVILATGDYQNNDSMVEKYSPDLVNFARKQINKTGDGHLMSMLAGAQMCGVNHSHQMHDGDTGPMRNEPFLAVSVEGKRFMNEEIVMSNWNMGLRDNPYPAGQFCHIFDNDYAAQVTEWGGKPASEKEILAYSPESGVSAEEGGLTDGRMDDLIATYYADTLDELAEKLEIPADALKESVKRYNELCAAKADTDFGKQAKYLQPIENPPFWGVRRNIRITAICCGIAVDPNYQVVDEEKNPIPGLYAVGFSAGDICGSVEWNTYVVGMSNGTCMTSGRIAAAHAVNGEIKLSKPVTWEEMSEYYTNLGQGGGRAF</sequence>
<dbReference type="InterPro" id="IPR006311">
    <property type="entry name" value="TAT_signal"/>
</dbReference>
<dbReference type="Gene3D" id="3.50.50.60">
    <property type="entry name" value="FAD/NAD(P)-binding domain"/>
    <property type="match status" value="2"/>
</dbReference>
<keyword evidence="2" id="KW-0285">Flavoprotein</keyword>
<keyword evidence="4" id="KW-0560">Oxidoreductase</keyword>
<dbReference type="PANTHER" id="PTHR43400">
    <property type="entry name" value="FUMARATE REDUCTASE"/>
    <property type="match status" value="1"/>
</dbReference>
<evidence type="ECO:0000256" key="1">
    <source>
        <dbReference type="ARBA" id="ARBA00001974"/>
    </source>
</evidence>
<proteinExistence type="predicted"/>
<dbReference type="EMBL" id="AP025564">
    <property type="protein sequence ID" value="BDE97032.1"/>
    <property type="molecule type" value="Genomic_DNA"/>
</dbReference>
<dbReference type="InterPro" id="IPR050315">
    <property type="entry name" value="FAD-oxidoreductase_2"/>
</dbReference>
<protein>
    <submittedName>
        <fullName evidence="6">Fumarate reductase</fullName>
    </submittedName>
</protein>
<dbReference type="SUPFAM" id="SSF51905">
    <property type="entry name" value="FAD/NAD(P)-binding domain"/>
    <property type="match status" value="1"/>
</dbReference>